<proteinExistence type="predicted"/>
<reference evidence="2 3" key="1">
    <citation type="submission" date="2019-10" db="EMBL/GenBank/DDBJ databases">
        <authorList>
            <person name="Palmer J.M."/>
        </authorList>
    </citation>
    <scope>NUCLEOTIDE SEQUENCE [LARGE SCALE GENOMIC DNA]</scope>
    <source>
        <strain evidence="2 3">TWF696</strain>
    </source>
</reference>
<accession>A0AAV9UKA2</accession>
<feature type="compositionally biased region" description="Basic and acidic residues" evidence="1">
    <location>
        <begin position="26"/>
        <end position="52"/>
    </location>
</feature>
<keyword evidence="3" id="KW-1185">Reference proteome</keyword>
<feature type="compositionally biased region" description="Basic residues" evidence="1">
    <location>
        <begin position="9"/>
        <end position="19"/>
    </location>
</feature>
<evidence type="ECO:0000313" key="3">
    <source>
        <dbReference type="Proteomes" id="UP001375240"/>
    </source>
</evidence>
<protein>
    <submittedName>
        <fullName evidence="2">Uncharacterized protein</fullName>
    </submittedName>
</protein>
<evidence type="ECO:0000256" key="1">
    <source>
        <dbReference type="SAM" id="MobiDB-lite"/>
    </source>
</evidence>
<gene>
    <name evidence="2" type="ORF">TWF696_009310</name>
</gene>
<dbReference type="Proteomes" id="UP001375240">
    <property type="component" value="Unassembled WGS sequence"/>
</dbReference>
<feature type="region of interest" description="Disordered" evidence="1">
    <location>
        <begin position="1"/>
        <end position="58"/>
    </location>
</feature>
<comment type="caution">
    <text evidence="2">The sequence shown here is derived from an EMBL/GenBank/DDBJ whole genome shotgun (WGS) entry which is preliminary data.</text>
</comment>
<name>A0AAV9UKA2_9PEZI</name>
<dbReference type="AlphaFoldDB" id="A0AAV9UKA2"/>
<dbReference type="EMBL" id="JAVHNQ010000008">
    <property type="protein sequence ID" value="KAK6340998.1"/>
    <property type="molecule type" value="Genomic_DNA"/>
</dbReference>
<evidence type="ECO:0000313" key="2">
    <source>
        <dbReference type="EMBL" id="KAK6340998.1"/>
    </source>
</evidence>
<sequence>MGGGLKGNARPRSRVHRRGMSTALPEDQKVQVDSQHAKEGQRHLQDAHEAQARKSLPR</sequence>
<organism evidence="2 3">
    <name type="scientific">Orbilia brochopaga</name>
    <dbReference type="NCBI Taxonomy" id="3140254"/>
    <lineage>
        <taxon>Eukaryota</taxon>
        <taxon>Fungi</taxon>
        <taxon>Dikarya</taxon>
        <taxon>Ascomycota</taxon>
        <taxon>Pezizomycotina</taxon>
        <taxon>Orbiliomycetes</taxon>
        <taxon>Orbiliales</taxon>
        <taxon>Orbiliaceae</taxon>
        <taxon>Orbilia</taxon>
    </lineage>
</organism>